<evidence type="ECO:0000256" key="1">
    <source>
        <dbReference type="SAM" id="MobiDB-lite"/>
    </source>
</evidence>
<dbReference type="Proteomes" id="UP001152622">
    <property type="component" value="Chromosome 2"/>
</dbReference>
<dbReference type="AlphaFoldDB" id="A0A9Q1G1L9"/>
<evidence type="ECO:0000313" key="3">
    <source>
        <dbReference type="Proteomes" id="UP001152622"/>
    </source>
</evidence>
<sequence length="148" mass="15503">MILSPATVSRNVKGTTAEQQEEAVSVATLHHGPLARTPRPASTVAGAVPSPGRPLSPLPSAPSAHQEHSRGIDGDLSVSFGSPAVSINLKPSKCDGEGARREQRSAAVFHKAVNHSVRGAAARSHVRFVHRGGEPHILPGELPCHSFR</sequence>
<proteinExistence type="predicted"/>
<feature type="compositionally biased region" description="Pro residues" evidence="1">
    <location>
        <begin position="51"/>
        <end position="60"/>
    </location>
</feature>
<name>A0A9Q1G1L9_SYNKA</name>
<gene>
    <name evidence="2" type="ORF">SKAU_G00043880</name>
</gene>
<evidence type="ECO:0000313" key="2">
    <source>
        <dbReference type="EMBL" id="KAJ8373808.1"/>
    </source>
</evidence>
<keyword evidence="3" id="KW-1185">Reference proteome</keyword>
<comment type="caution">
    <text evidence="2">The sequence shown here is derived from an EMBL/GenBank/DDBJ whole genome shotgun (WGS) entry which is preliminary data.</text>
</comment>
<dbReference type="EMBL" id="JAINUF010000002">
    <property type="protein sequence ID" value="KAJ8373808.1"/>
    <property type="molecule type" value="Genomic_DNA"/>
</dbReference>
<reference evidence="2" key="1">
    <citation type="journal article" date="2023" name="Science">
        <title>Genome structures resolve the early diversification of teleost fishes.</title>
        <authorList>
            <person name="Parey E."/>
            <person name="Louis A."/>
            <person name="Montfort J."/>
            <person name="Bouchez O."/>
            <person name="Roques C."/>
            <person name="Iampietro C."/>
            <person name="Lluch J."/>
            <person name="Castinel A."/>
            <person name="Donnadieu C."/>
            <person name="Desvignes T."/>
            <person name="Floi Bucao C."/>
            <person name="Jouanno E."/>
            <person name="Wen M."/>
            <person name="Mejri S."/>
            <person name="Dirks R."/>
            <person name="Jansen H."/>
            <person name="Henkel C."/>
            <person name="Chen W.J."/>
            <person name="Zahm M."/>
            <person name="Cabau C."/>
            <person name="Klopp C."/>
            <person name="Thompson A.W."/>
            <person name="Robinson-Rechavi M."/>
            <person name="Braasch I."/>
            <person name="Lecointre G."/>
            <person name="Bobe J."/>
            <person name="Postlethwait J.H."/>
            <person name="Berthelot C."/>
            <person name="Roest Crollius H."/>
            <person name="Guiguen Y."/>
        </authorList>
    </citation>
    <scope>NUCLEOTIDE SEQUENCE</scope>
    <source>
        <strain evidence="2">WJC10195</strain>
    </source>
</reference>
<accession>A0A9Q1G1L9</accession>
<protein>
    <submittedName>
        <fullName evidence="2">Uncharacterized protein</fullName>
    </submittedName>
</protein>
<organism evidence="2 3">
    <name type="scientific">Synaphobranchus kaupii</name>
    <name type="common">Kaup's arrowtooth eel</name>
    <dbReference type="NCBI Taxonomy" id="118154"/>
    <lineage>
        <taxon>Eukaryota</taxon>
        <taxon>Metazoa</taxon>
        <taxon>Chordata</taxon>
        <taxon>Craniata</taxon>
        <taxon>Vertebrata</taxon>
        <taxon>Euteleostomi</taxon>
        <taxon>Actinopterygii</taxon>
        <taxon>Neopterygii</taxon>
        <taxon>Teleostei</taxon>
        <taxon>Anguilliformes</taxon>
        <taxon>Synaphobranchidae</taxon>
        <taxon>Synaphobranchus</taxon>
    </lineage>
</organism>
<feature type="compositionally biased region" description="Polar residues" evidence="1">
    <location>
        <begin position="1"/>
        <end position="18"/>
    </location>
</feature>
<feature type="region of interest" description="Disordered" evidence="1">
    <location>
        <begin position="1"/>
        <end position="77"/>
    </location>
</feature>